<dbReference type="PROSITE" id="PS51820">
    <property type="entry name" value="PA14"/>
    <property type="match status" value="1"/>
</dbReference>
<dbReference type="SUPFAM" id="SSF56988">
    <property type="entry name" value="Anthrax protective antigen"/>
    <property type="match status" value="1"/>
</dbReference>
<feature type="domain" description="PA14" evidence="2">
    <location>
        <begin position="1"/>
        <end position="147"/>
    </location>
</feature>
<keyword evidence="4" id="KW-1185">Reference proteome</keyword>
<organism evidence="3 4">
    <name type="scientific">Ameiurus melas</name>
    <name type="common">Black bullhead</name>
    <name type="synonym">Silurus melas</name>
    <dbReference type="NCBI Taxonomy" id="219545"/>
    <lineage>
        <taxon>Eukaryota</taxon>
        <taxon>Metazoa</taxon>
        <taxon>Chordata</taxon>
        <taxon>Craniata</taxon>
        <taxon>Vertebrata</taxon>
        <taxon>Euteleostomi</taxon>
        <taxon>Actinopterygii</taxon>
        <taxon>Neopterygii</taxon>
        <taxon>Teleostei</taxon>
        <taxon>Ostariophysi</taxon>
        <taxon>Siluriformes</taxon>
        <taxon>Ictaluridae</taxon>
        <taxon>Ameiurus</taxon>
    </lineage>
</organism>
<gene>
    <name evidence="3" type="ORF">AMELA_G00179370</name>
</gene>
<feature type="compositionally biased region" description="Basic and acidic residues" evidence="1">
    <location>
        <begin position="291"/>
        <end position="303"/>
    </location>
</feature>
<name>A0A7J6A9U6_AMEME</name>
<evidence type="ECO:0000313" key="4">
    <source>
        <dbReference type="Proteomes" id="UP000593565"/>
    </source>
</evidence>
<evidence type="ECO:0000259" key="2">
    <source>
        <dbReference type="PROSITE" id="PS51820"/>
    </source>
</evidence>
<proteinExistence type="predicted"/>
<comment type="caution">
    <text evidence="3">The sequence shown here is derived from an EMBL/GenBank/DDBJ whole genome shotgun (WGS) entry which is preliminary data.</text>
</comment>
<dbReference type="InterPro" id="IPR037524">
    <property type="entry name" value="PA14/GLEYA"/>
</dbReference>
<accession>A0A7J6A9U6</accession>
<dbReference type="InterPro" id="IPR051227">
    <property type="entry name" value="CS_glycosyltransferase"/>
</dbReference>
<dbReference type="PANTHER" id="PTHR12369">
    <property type="entry name" value="CHONDROITIN SYNTHASE"/>
    <property type="match status" value="1"/>
</dbReference>
<dbReference type="GO" id="GO:0008376">
    <property type="term" value="F:acetylgalactosaminyltransferase activity"/>
    <property type="evidence" value="ECO:0007669"/>
    <property type="project" value="TreeGrafter"/>
</dbReference>
<feature type="non-terminal residue" evidence="3">
    <location>
        <position position="1"/>
    </location>
</feature>
<sequence>CGGSVHQLRTNVLYPLFPHTRTTISRLAVNAGWKNYGLRIFGYIQPVLSGEYIFAIASDNNAEFWLSSDESTKSIKLMAYLGKTGKEWSAPGEYEKFSSQISQPVLLSKNMKYFFEVLYKQNDGIDHLEVAWRLNREDSSFEVITAEYLSRYVDESSIQLVESDHIPQTKASHRMSTDTMSNSEVDMVKADPRDFIYRTPVLNESYLENVFLKCDYHPIHIFDNSTIERYDGINYVHYSSVYPNDHTRLANEGTDTQLCFYQKDETYGERLGFGPYLKIEKEEEAAVDNSRSSRRENEPKWKQ</sequence>
<dbReference type="Proteomes" id="UP000593565">
    <property type="component" value="Unassembled WGS sequence"/>
</dbReference>
<evidence type="ECO:0000256" key="1">
    <source>
        <dbReference type="SAM" id="MobiDB-lite"/>
    </source>
</evidence>
<dbReference type="AlphaFoldDB" id="A0A7J6A9U6"/>
<protein>
    <recommendedName>
        <fullName evidence="2">PA14 domain-containing protein</fullName>
    </recommendedName>
</protein>
<dbReference type="InterPro" id="IPR011658">
    <property type="entry name" value="PA14_dom"/>
</dbReference>
<feature type="region of interest" description="Disordered" evidence="1">
    <location>
        <begin position="283"/>
        <end position="303"/>
    </location>
</feature>
<dbReference type="Gene3D" id="2.60.120.1560">
    <property type="match status" value="1"/>
</dbReference>
<dbReference type="Pfam" id="PF07691">
    <property type="entry name" value="PA14"/>
    <property type="match status" value="1"/>
</dbReference>
<dbReference type="PANTHER" id="PTHR12369:SF15">
    <property type="entry name" value="BETA-1,4-N-ACETYLGALACTOSAMINYLTRANSFERASE 3"/>
    <property type="match status" value="1"/>
</dbReference>
<reference evidence="3 4" key="1">
    <citation type="submission" date="2020-02" db="EMBL/GenBank/DDBJ databases">
        <title>A chromosome-scale genome assembly of the black bullhead catfish (Ameiurus melas).</title>
        <authorList>
            <person name="Wen M."/>
            <person name="Zham M."/>
            <person name="Cabau C."/>
            <person name="Klopp C."/>
            <person name="Donnadieu C."/>
            <person name="Roques C."/>
            <person name="Bouchez O."/>
            <person name="Lampietro C."/>
            <person name="Jouanno E."/>
            <person name="Herpin A."/>
            <person name="Louis A."/>
            <person name="Berthelot C."/>
            <person name="Parey E."/>
            <person name="Roest-Crollius H."/>
            <person name="Braasch I."/>
            <person name="Postlethwait J."/>
            <person name="Robinson-Rechavi M."/>
            <person name="Echchiki A."/>
            <person name="Begum T."/>
            <person name="Montfort J."/>
            <person name="Schartl M."/>
            <person name="Bobe J."/>
            <person name="Guiguen Y."/>
        </authorList>
    </citation>
    <scope>NUCLEOTIDE SEQUENCE [LARGE SCALE GENOMIC DNA]</scope>
    <source>
        <strain evidence="3">M_S1</strain>
        <tissue evidence="3">Blood</tissue>
    </source>
</reference>
<dbReference type="SMART" id="SM00758">
    <property type="entry name" value="PA14"/>
    <property type="match status" value="1"/>
</dbReference>
<feature type="non-terminal residue" evidence="3">
    <location>
        <position position="303"/>
    </location>
</feature>
<evidence type="ECO:0000313" key="3">
    <source>
        <dbReference type="EMBL" id="KAF4079553.1"/>
    </source>
</evidence>
<dbReference type="EMBL" id="JAAGNN010000015">
    <property type="protein sequence ID" value="KAF4079553.1"/>
    <property type="molecule type" value="Genomic_DNA"/>
</dbReference>